<dbReference type="GO" id="GO:0005886">
    <property type="term" value="C:plasma membrane"/>
    <property type="evidence" value="ECO:0007669"/>
    <property type="project" value="UniProtKB-SubCell"/>
</dbReference>
<evidence type="ECO:0000256" key="6">
    <source>
        <dbReference type="ARBA" id="ARBA00023288"/>
    </source>
</evidence>
<dbReference type="Pfam" id="PF02608">
    <property type="entry name" value="Bmp"/>
    <property type="match status" value="1"/>
</dbReference>
<comment type="subcellular location">
    <subcellularLocation>
        <location evidence="1">Cell membrane</location>
        <topology evidence="1">Lipid-anchor</topology>
    </subcellularLocation>
</comment>
<dbReference type="STRING" id="869279.SE15_07785"/>
<dbReference type="InterPro" id="IPR050957">
    <property type="entry name" value="BMP_lipoprotein"/>
</dbReference>
<dbReference type="PANTHER" id="PTHR34296">
    <property type="entry name" value="TRANSCRIPTIONAL ACTIVATOR PROTEIN MED"/>
    <property type="match status" value="1"/>
</dbReference>
<dbReference type="PANTHER" id="PTHR34296:SF2">
    <property type="entry name" value="ABC TRANSPORTER GUANOSINE-BINDING PROTEIN NUPN"/>
    <property type="match status" value="1"/>
</dbReference>
<dbReference type="InterPro" id="IPR028082">
    <property type="entry name" value="Peripla_BP_I"/>
</dbReference>
<evidence type="ECO:0000256" key="3">
    <source>
        <dbReference type="ARBA" id="ARBA00022475"/>
    </source>
</evidence>
<comment type="similarity">
    <text evidence="2">Belongs to the BMP lipoprotein family.</text>
</comment>
<organism evidence="9 10">
    <name type="scientific">Thermanaerothrix daxensis</name>
    <dbReference type="NCBI Taxonomy" id="869279"/>
    <lineage>
        <taxon>Bacteria</taxon>
        <taxon>Bacillati</taxon>
        <taxon>Chloroflexota</taxon>
        <taxon>Anaerolineae</taxon>
        <taxon>Anaerolineales</taxon>
        <taxon>Anaerolineaceae</taxon>
        <taxon>Thermanaerothrix</taxon>
    </lineage>
</organism>
<evidence type="ECO:0000313" key="9">
    <source>
        <dbReference type="EMBL" id="KPL83152.1"/>
    </source>
</evidence>
<evidence type="ECO:0000313" key="10">
    <source>
        <dbReference type="Proteomes" id="UP000050544"/>
    </source>
</evidence>
<feature type="domain" description="ABC transporter substrate-binding protein PnrA-like" evidence="8">
    <location>
        <begin position="36"/>
        <end position="319"/>
    </location>
</feature>
<dbReference type="RefSeq" id="WP_054521548.1">
    <property type="nucleotide sequence ID" value="NZ_LGKO01000004.1"/>
</dbReference>
<evidence type="ECO:0000256" key="1">
    <source>
        <dbReference type="ARBA" id="ARBA00004193"/>
    </source>
</evidence>
<dbReference type="Gene3D" id="3.40.50.2300">
    <property type="match status" value="2"/>
</dbReference>
<feature type="chain" id="PRO_5006133194" description="ABC transporter substrate-binding protein PnrA-like domain-containing protein" evidence="7">
    <location>
        <begin position="25"/>
        <end position="335"/>
    </location>
</feature>
<dbReference type="AlphaFoldDB" id="A0A0P6XRS1"/>
<keyword evidence="3" id="KW-1003">Cell membrane</keyword>
<dbReference type="CDD" id="cd06304">
    <property type="entry name" value="PBP1_BmpA_Med_PnrA-like"/>
    <property type="match status" value="1"/>
</dbReference>
<keyword evidence="10" id="KW-1185">Reference proteome</keyword>
<gene>
    <name evidence="9" type="ORF">SE15_07785</name>
</gene>
<dbReference type="InterPro" id="IPR003760">
    <property type="entry name" value="PnrA-like"/>
</dbReference>
<reference evidence="9 10" key="1">
    <citation type="submission" date="2015-07" db="EMBL/GenBank/DDBJ databases">
        <title>Whole genome sequence of Thermanaerothrix daxensis DSM 23592.</title>
        <authorList>
            <person name="Hemp J."/>
            <person name="Ward L.M."/>
            <person name="Pace L.A."/>
            <person name="Fischer W.W."/>
        </authorList>
    </citation>
    <scope>NUCLEOTIDE SEQUENCE [LARGE SCALE GENOMIC DNA]</scope>
    <source>
        <strain evidence="9 10">GNS-1</strain>
    </source>
</reference>
<evidence type="ECO:0000256" key="4">
    <source>
        <dbReference type="ARBA" id="ARBA00022729"/>
    </source>
</evidence>
<proteinExistence type="inferred from homology"/>
<keyword evidence="6" id="KW-0449">Lipoprotein</keyword>
<dbReference type="Proteomes" id="UP000050544">
    <property type="component" value="Unassembled WGS sequence"/>
</dbReference>
<evidence type="ECO:0000256" key="5">
    <source>
        <dbReference type="ARBA" id="ARBA00023136"/>
    </source>
</evidence>
<feature type="signal peptide" evidence="7">
    <location>
        <begin position="1"/>
        <end position="24"/>
    </location>
</feature>
<dbReference type="PROSITE" id="PS51257">
    <property type="entry name" value="PROKAR_LIPOPROTEIN"/>
    <property type="match status" value="1"/>
</dbReference>
<comment type="caution">
    <text evidence="9">The sequence shown here is derived from an EMBL/GenBank/DDBJ whole genome shotgun (WGS) entry which is preliminary data.</text>
</comment>
<dbReference type="OrthoDB" id="9769871at2"/>
<name>A0A0P6XRS1_9CHLR</name>
<dbReference type="SUPFAM" id="SSF53822">
    <property type="entry name" value="Periplasmic binding protein-like I"/>
    <property type="match status" value="1"/>
</dbReference>
<dbReference type="EMBL" id="LGKO01000004">
    <property type="protein sequence ID" value="KPL83152.1"/>
    <property type="molecule type" value="Genomic_DNA"/>
</dbReference>
<protein>
    <recommendedName>
        <fullName evidence="8">ABC transporter substrate-binding protein PnrA-like domain-containing protein</fullName>
    </recommendedName>
</protein>
<accession>A0A0P6XRS1</accession>
<keyword evidence="5" id="KW-0472">Membrane</keyword>
<sequence length="335" mass="36006">MKTTKWLVLWSVLASFLLGACSQATEPPKTEEKPFKVALILPSTVRDLEWSQSLYEGLLKVQQEMGGPEKLEIAISEDAWDVTNAAAAIRDYASQGYNLIIAHGAQYGTSLQQIAPEFPQTSFAWGTTNQTYKDEGINNIFAYQPQAQEGGYVNGVIAGMLTKTKVVGVTGPVEAGDARLYNLGFEAGVKSVDPTIQVNISYTGSFSDVSLMSAAAETHVRAGADVLTGTSQSVTGAISVAKQHGILWLASAWYQDSLAPDTVAANLIYRWEVVLRDMIASNKAGEPGGKVFYLSFKNGGLEMVYNDKLVPPEVKAKAEATIQGIKDGSIVVDVK</sequence>
<evidence type="ECO:0000256" key="2">
    <source>
        <dbReference type="ARBA" id="ARBA00008610"/>
    </source>
</evidence>
<keyword evidence="4 7" id="KW-0732">Signal</keyword>
<evidence type="ECO:0000259" key="8">
    <source>
        <dbReference type="Pfam" id="PF02608"/>
    </source>
</evidence>
<evidence type="ECO:0000256" key="7">
    <source>
        <dbReference type="SAM" id="SignalP"/>
    </source>
</evidence>